<reference evidence="1 2" key="1">
    <citation type="submission" date="2017-02" db="EMBL/GenBank/DDBJ databases">
        <title>Legionella quilivanii strain from human: case report and whole genome sequencing analysis.</title>
        <authorList>
            <person name="Lalancette C."/>
            <person name="Leduc J.-M."/>
            <person name="Levesque S."/>
            <person name="Fournier E."/>
            <person name="Saoud J."/>
            <person name="Faucher S.P."/>
            <person name="Bernard K."/>
            <person name="Martineau C."/>
            <person name="Longtin J."/>
        </authorList>
    </citation>
    <scope>NUCLEOTIDE SEQUENCE [LARGE SCALE GENOMIC DNA]</scope>
    <source>
        <strain evidence="1 2">ID143958</strain>
    </source>
</reference>
<evidence type="ECO:0000313" key="2">
    <source>
        <dbReference type="Proteomes" id="UP000249458"/>
    </source>
</evidence>
<dbReference type="Proteomes" id="UP000249458">
    <property type="component" value="Unassembled WGS sequence"/>
</dbReference>
<dbReference type="AlphaFoldDB" id="A0A364LFP7"/>
<evidence type="ECO:0000313" key="1">
    <source>
        <dbReference type="EMBL" id="RAP34868.1"/>
    </source>
</evidence>
<proteinExistence type="predicted"/>
<protein>
    <submittedName>
        <fullName evidence="1">Uncharacterized protein</fullName>
    </submittedName>
</protein>
<accession>A0A364LFP7</accession>
<organism evidence="1 2">
    <name type="scientific">Legionella quinlivanii</name>
    <dbReference type="NCBI Taxonomy" id="45073"/>
    <lineage>
        <taxon>Bacteria</taxon>
        <taxon>Pseudomonadati</taxon>
        <taxon>Pseudomonadota</taxon>
        <taxon>Gammaproteobacteria</taxon>
        <taxon>Legionellales</taxon>
        <taxon>Legionellaceae</taxon>
        <taxon>Legionella</taxon>
    </lineage>
</organism>
<comment type="caution">
    <text evidence="1">The sequence shown here is derived from an EMBL/GenBank/DDBJ whole genome shotgun (WGS) entry which is preliminary data.</text>
</comment>
<dbReference type="EMBL" id="MVJN01000013">
    <property type="protein sequence ID" value="RAP34868.1"/>
    <property type="molecule type" value="Genomic_DNA"/>
</dbReference>
<gene>
    <name evidence="1" type="ORF">B1207_14335</name>
</gene>
<name>A0A364LFP7_9GAMM</name>
<dbReference type="RefSeq" id="WP_058524002.1">
    <property type="nucleotide sequence ID" value="NZ_MVJN01000013.1"/>
</dbReference>
<sequence length="100" mass="11781">MSLHQTDCHLDGKQVTVHFRYYWPKAYVLWQHKRYGSIDITEVMTADERIDFESLPVESQIACRHAAWEHLHANRLLKEANVASIWQADEHHSALRLNTD</sequence>